<feature type="non-terminal residue" evidence="2">
    <location>
        <position position="1"/>
    </location>
</feature>
<reference evidence="2" key="1">
    <citation type="submission" date="2011-05" db="EMBL/GenBank/DDBJ databases">
        <title>Identification of the putative seminal fluid protein genes in rice striped stem borer, Chilo suppressalis Walker (Lepidoptera Pyralidae).</title>
        <authorList>
            <person name="Wan P."/>
            <person name="Ge Z."/>
            <person name="Li G."/>
        </authorList>
    </citation>
    <scope>NUCLEOTIDE SEQUENCE</scope>
</reference>
<feature type="compositionally biased region" description="Polar residues" evidence="1">
    <location>
        <begin position="20"/>
        <end position="47"/>
    </location>
</feature>
<dbReference type="EMBL" id="JN033752">
    <property type="protein sequence ID" value="AEW46905.1"/>
    <property type="molecule type" value="mRNA"/>
</dbReference>
<feature type="compositionally biased region" description="Low complexity" evidence="1">
    <location>
        <begin position="48"/>
        <end position="71"/>
    </location>
</feature>
<protein>
    <submittedName>
        <fullName evidence="2">Seminal fluid protein CSSFP057</fullName>
    </submittedName>
</protein>
<dbReference type="AlphaFoldDB" id="G9F9K7"/>
<feature type="region of interest" description="Disordered" evidence="1">
    <location>
        <begin position="1"/>
        <end position="71"/>
    </location>
</feature>
<sequence length="96" mass="10016">FFWKSQFSSQVPSDACMSLPDTSSKSRSLFSRCTMSPPNSGNGTRLGSSTASSVASPSSQSETSSSSRSGGEISLVCLELRERGEDRSEGVGLALA</sequence>
<proteinExistence type="evidence at transcript level"/>
<organism evidence="2">
    <name type="scientific">Chilo suppressalis</name>
    <name type="common">Asiatic rice borer moth</name>
    <dbReference type="NCBI Taxonomy" id="168631"/>
    <lineage>
        <taxon>Eukaryota</taxon>
        <taxon>Metazoa</taxon>
        <taxon>Ecdysozoa</taxon>
        <taxon>Arthropoda</taxon>
        <taxon>Hexapoda</taxon>
        <taxon>Insecta</taxon>
        <taxon>Pterygota</taxon>
        <taxon>Neoptera</taxon>
        <taxon>Endopterygota</taxon>
        <taxon>Lepidoptera</taxon>
        <taxon>Glossata</taxon>
        <taxon>Ditrysia</taxon>
        <taxon>Pyraloidea</taxon>
        <taxon>Crambidae</taxon>
        <taxon>Crambinae</taxon>
        <taxon>Chilo</taxon>
    </lineage>
</organism>
<evidence type="ECO:0000256" key="1">
    <source>
        <dbReference type="SAM" id="MobiDB-lite"/>
    </source>
</evidence>
<feature type="compositionally biased region" description="Polar residues" evidence="1">
    <location>
        <begin position="1"/>
        <end position="12"/>
    </location>
</feature>
<name>G9F9K7_CHISP</name>
<accession>G9F9K7</accession>
<evidence type="ECO:0000313" key="2">
    <source>
        <dbReference type="EMBL" id="AEW46905.1"/>
    </source>
</evidence>
<feature type="non-terminal residue" evidence="2">
    <location>
        <position position="96"/>
    </location>
</feature>